<dbReference type="GO" id="GO:0008887">
    <property type="term" value="F:glycerate kinase activity"/>
    <property type="evidence" value="ECO:0007669"/>
    <property type="project" value="UniProtKB-UniRule"/>
</dbReference>
<dbReference type="Proteomes" id="UP000225548">
    <property type="component" value="Unassembled WGS sequence"/>
</dbReference>
<dbReference type="EMBL" id="PDJG01000001">
    <property type="protein sequence ID" value="PFG32746.1"/>
    <property type="molecule type" value="Genomic_DNA"/>
</dbReference>
<name>A0A2A9E267_9MICO</name>
<protein>
    <submittedName>
        <fullName evidence="5">Glycerate kinase</fullName>
    </submittedName>
</protein>
<dbReference type="AlphaFoldDB" id="A0A2A9E267"/>
<accession>A0A2A9E267</accession>
<evidence type="ECO:0000256" key="1">
    <source>
        <dbReference type="ARBA" id="ARBA00006284"/>
    </source>
</evidence>
<comment type="caution">
    <text evidence="5">The sequence shown here is derived from an EMBL/GenBank/DDBJ whole genome shotgun (WGS) entry which is preliminary data.</text>
</comment>
<keyword evidence="2 4" id="KW-0808">Transferase</keyword>
<organism evidence="5 6">
    <name type="scientific">Sanguibacter antarcticus</name>
    <dbReference type="NCBI Taxonomy" id="372484"/>
    <lineage>
        <taxon>Bacteria</taxon>
        <taxon>Bacillati</taxon>
        <taxon>Actinomycetota</taxon>
        <taxon>Actinomycetes</taxon>
        <taxon>Micrococcales</taxon>
        <taxon>Sanguibacteraceae</taxon>
        <taxon>Sanguibacter</taxon>
    </lineage>
</organism>
<dbReference type="InterPro" id="IPR018193">
    <property type="entry name" value="Glyc_kinase_flavodox-like_fold"/>
</dbReference>
<keyword evidence="6" id="KW-1185">Reference proteome</keyword>
<dbReference type="InterPro" id="IPR004381">
    <property type="entry name" value="Glycerate_kinase"/>
</dbReference>
<dbReference type="Pfam" id="PF02595">
    <property type="entry name" value="Gly_kinase"/>
    <property type="match status" value="1"/>
</dbReference>
<dbReference type="InterPro" id="IPR018197">
    <property type="entry name" value="Glycerate_kinase_RE-like"/>
</dbReference>
<dbReference type="PANTHER" id="PTHR21599:SF0">
    <property type="entry name" value="GLYCERATE KINASE"/>
    <property type="match status" value="1"/>
</dbReference>
<dbReference type="GO" id="GO:0031388">
    <property type="term" value="P:organic acid phosphorylation"/>
    <property type="evidence" value="ECO:0007669"/>
    <property type="project" value="UniProtKB-UniRule"/>
</dbReference>
<evidence type="ECO:0000256" key="2">
    <source>
        <dbReference type="ARBA" id="ARBA00022679"/>
    </source>
</evidence>
<reference evidence="5 6" key="1">
    <citation type="submission" date="2017-10" db="EMBL/GenBank/DDBJ databases">
        <title>Sequencing the genomes of 1000 actinobacteria strains.</title>
        <authorList>
            <person name="Klenk H.-P."/>
        </authorList>
    </citation>
    <scope>NUCLEOTIDE SEQUENCE [LARGE SCALE GENOMIC DNA]</scope>
    <source>
        <strain evidence="5 6">DSM 18966</strain>
    </source>
</reference>
<dbReference type="OrthoDB" id="9774290at2"/>
<dbReference type="NCBIfam" id="TIGR00045">
    <property type="entry name" value="glycerate kinase"/>
    <property type="match status" value="1"/>
</dbReference>
<dbReference type="PIRSF" id="PIRSF006078">
    <property type="entry name" value="GlxK"/>
    <property type="match status" value="1"/>
</dbReference>
<evidence type="ECO:0000256" key="3">
    <source>
        <dbReference type="ARBA" id="ARBA00022777"/>
    </source>
</evidence>
<evidence type="ECO:0000256" key="4">
    <source>
        <dbReference type="PIRNR" id="PIRNR006078"/>
    </source>
</evidence>
<dbReference type="Gene3D" id="3.90.1510.10">
    <property type="entry name" value="Glycerate kinase, domain 2"/>
    <property type="match status" value="1"/>
</dbReference>
<proteinExistence type="inferred from homology"/>
<dbReference type="Gene3D" id="3.40.50.10350">
    <property type="entry name" value="Glycerate kinase, domain 1"/>
    <property type="match status" value="1"/>
</dbReference>
<dbReference type="SUPFAM" id="SSF110738">
    <property type="entry name" value="Glycerate kinase I"/>
    <property type="match status" value="1"/>
</dbReference>
<keyword evidence="3 4" id="KW-0418">Kinase</keyword>
<dbReference type="PANTHER" id="PTHR21599">
    <property type="entry name" value="GLYCERATE KINASE"/>
    <property type="match status" value="1"/>
</dbReference>
<dbReference type="RefSeq" id="WP_098454070.1">
    <property type="nucleotide sequence ID" value="NZ_PDJG01000001.1"/>
</dbReference>
<evidence type="ECO:0000313" key="5">
    <source>
        <dbReference type="EMBL" id="PFG32746.1"/>
    </source>
</evidence>
<sequence length="385" mass="39301">MKIVCAPDSFKESMTSVEAAQAMARGIHRVDPTIECVLVPMADGGEGTTEALLATLDGEWVEASCHDALGRPSTGRFGFVPARRLAIIEVAEAAGLAQVPLSDRDPWAATSRGVGDLIRSALDRGATELIVGLGGSATNDAGAGMLAALGVRFLDHEGRPVAAGARGLMSLASVDLGSLDARLCSTTFRIASDVSNPLLGDQGASAVYGPQKGATPLDVPGLDAALTRWADVVEPAFSRRVRDLPGAGAAGGLGAALAVATDATMESGVELVRDAVGLRDRIAGADWVFTGEGGIDRQTASGKTPWGVAQAARAEGVPAILFGGRVSDDAYELIGDAVVAVVPILRQVTDLPTALQDGLLNLECAAATVTRMLVPRAAPVAPPGR</sequence>
<comment type="similarity">
    <text evidence="1 4">Belongs to the glycerate kinase type-1 family.</text>
</comment>
<dbReference type="InterPro" id="IPR036129">
    <property type="entry name" value="Glycerate_kinase_sf"/>
</dbReference>
<gene>
    <name evidence="5" type="ORF">ATL42_0594</name>
</gene>
<evidence type="ECO:0000313" key="6">
    <source>
        <dbReference type="Proteomes" id="UP000225548"/>
    </source>
</evidence>